<evidence type="ECO:0000256" key="5">
    <source>
        <dbReference type="ARBA" id="ARBA00022741"/>
    </source>
</evidence>
<comment type="subcellular location">
    <subcellularLocation>
        <location evidence="1">Cell membrane</location>
        <topology evidence="1">Peripheral membrane protein</topology>
    </subcellularLocation>
</comment>
<dbReference type="PANTHER" id="PTHR43553:SF24">
    <property type="entry name" value="ENERGY-COUPLING FACTOR TRANSPORTER ATP-BINDING PROTEIN ECFA1"/>
    <property type="match status" value="1"/>
</dbReference>
<dbReference type="InterPro" id="IPR017871">
    <property type="entry name" value="ABC_transporter-like_CS"/>
</dbReference>
<keyword evidence="6" id="KW-0067">ATP-binding</keyword>
<dbReference type="InterPro" id="IPR015856">
    <property type="entry name" value="ABC_transpr_CbiO/EcfA_su"/>
</dbReference>
<keyword evidence="3" id="KW-0813">Transport</keyword>
<evidence type="ECO:0000256" key="2">
    <source>
        <dbReference type="ARBA" id="ARBA00005417"/>
    </source>
</evidence>
<dbReference type="PANTHER" id="PTHR43553">
    <property type="entry name" value="HEAVY METAL TRANSPORTER"/>
    <property type="match status" value="1"/>
</dbReference>
<dbReference type="Gene3D" id="3.40.50.300">
    <property type="entry name" value="P-loop containing nucleotide triphosphate hydrolases"/>
    <property type="match status" value="1"/>
</dbReference>
<keyword evidence="4" id="KW-1003">Cell membrane</keyword>
<dbReference type="GO" id="GO:0016887">
    <property type="term" value="F:ATP hydrolysis activity"/>
    <property type="evidence" value="ECO:0007669"/>
    <property type="project" value="InterPro"/>
</dbReference>
<dbReference type="Pfam" id="PF00005">
    <property type="entry name" value="ABC_tran"/>
    <property type="match status" value="1"/>
</dbReference>
<dbReference type="CDD" id="cd03225">
    <property type="entry name" value="ABC_cobalt_CbiO_domain1"/>
    <property type="match status" value="1"/>
</dbReference>
<dbReference type="PROSITE" id="PS50893">
    <property type="entry name" value="ABC_TRANSPORTER_2"/>
    <property type="match status" value="1"/>
</dbReference>
<reference evidence="10 11" key="1">
    <citation type="journal article" date="2011" name="J. Bacteriol.">
        <title>Complete genome sequence of Acidaminococcus intestini RYC-MR95, a Gram-negative bacterium from the phylum Firmicutes.</title>
        <authorList>
            <person name="D'Auria G."/>
            <person name="Galan J.C."/>
            <person name="Rodriguez-Alcayna M."/>
            <person name="Moya A."/>
            <person name="Baquero F."/>
            <person name="Latorre A."/>
        </authorList>
    </citation>
    <scope>NUCLEOTIDE SEQUENCE [LARGE SCALE GENOMIC DNA]</scope>
    <source>
        <strain evidence="10 11">RyC-MR95</strain>
    </source>
</reference>
<feature type="domain" description="ABC transporter" evidence="9">
    <location>
        <begin position="9"/>
        <end position="248"/>
    </location>
</feature>
<evidence type="ECO:0000256" key="7">
    <source>
        <dbReference type="ARBA" id="ARBA00022967"/>
    </source>
</evidence>
<gene>
    <name evidence="10" type="primary">cbiO</name>
    <name evidence="10" type="ordered locus">Acin_0177</name>
</gene>
<dbReference type="InterPro" id="IPR003439">
    <property type="entry name" value="ABC_transporter-like_ATP-bd"/>
</dbReference>
<dbReference type="GO" id="GO:0005524">
    <property type="term" value="F:ATP binding"/>
    <property type="evidence" value="ECO:0007669"/>
    <property type="project" value="UniProtKB-KW"/>
</dbReference>
<sequence length="291" mass="32383">MKTMSDSVIRLSGFYYAYPQSDVLLKDINLSVEKGSFTAIAGPSGAGKTTLCRAMTGIVPTYYGGRYAGAVEVLGEDIRDKKISDLAMRVGIMLDDYESQMVSLTAGEEISFSLLNHGFSPDEVDARVKEALNDVGLPDRENYQLDELSGGQRQRLLLASVLATRPDILILDEPVSAMDPDGARSLYALVDRIHKAHGMTVVVVEHDLNYLLPYMTHMVLMETGKIKVQGPFEEAARRAFPQESLRANLPELWRIKLGLEAKYPVTLQDWRSEAAALQELAERFEKEKDHD</sequence>
<dbReference type="GO" id="GO:0042626">
    <property type="term" value="F:ATPase-coupled transmembrane transporter activity"/>
    <property type="evidence" value="ECO:0007669"/>
    <property type="project" value="TreeGrafter"/>
</dbReference>
<accession>G4Q787</accession>
<evidence type="ECO:0000256" key="4">
    <source>
        <dbReference type="ARBA" id="ARBA00022475"/>
    </source>
</evidence>
<evidence type="ECO:0000256" key="8">
    <source>
        <dbReference type="ARBA" id="ARBA00023136"/>
    </source>
</evidence>
<evidence type="ECO:0000259" key="9">
    <source>
        <dbReference type="PROSITE" id="PS50893"/>
    </source>
</evidence>
<dbReference type="SMART" id="SM00382">
    <property type="entry name" value="AAA"/>
    <property type="match status" value="1"/>
</dbReference>
<keyword evidence="5" id="KW-0547">Nucleotide-binding</keyword>
<evidence type="ECO:0000256" key="3">
    <source>
        <dbReference type="ARBA" id="ARBA00022448"/>
    </source>
</evidence>
<organism evidence="10 11">
    <name type="scientific">Acidaminococcus intestini (strain RyC-MR95)</name>
    <dbReference type="NCBI Taxonomy" id="568816"/>
    <lineage>
        <taxon>Bacteria</taxon>
        <taxon>Bacillati</taxon>
        <taxon>Bacillota</taxon>
        <taxon>Negativicutes</taxon>
        <taxon>Acidaminococcales</taxon>
        <taxon>Acidaminococcaceae</taxon>
        <taxon>Acidaminococcus</taxon>
    </lineage>
</organism>
<dbReference type="GO" id="GO:0043190">
    <property type="term" value="C:ATP-binding cassette (ABC) transporter complex"/>
    <property type="evidence" value="ECO:0007669"/>
    <property type="project" value="TreeGrafter"/>
</dbReference>
<dbReference type="KEGG" id="ain:Acin_0177"/>
<dbReference type="SUPFAM" id="SSF52540">
    <property type="entry name" value="P-loop containing nucleoside triphosphate hydrolases"/>
    <property type="match status" value="1"/>
</dbReference>
<evidence type="ECO:0000256" key="1">
    <source>
        <dbReference type="ARBA" id="ARBA00004202"/>
    </source>
</evidence>
<protein>
    <submittedName>
        <fullName evidence="10">Cobalt transporter</fullName>
    </submittedName>
</protein>
<comment type="similarity">
    <text evidence="2">Belongs to the ABC transporter superfamily.</text>
</comment>
<keyword evidence="11" id="KW-1185">Reference proteome</keyword>
<name>G4Q787_ACIIR</name>
<dbReference type="PATRIC" id="fig|568816.4.peg.170"/>
<dbReference type="InterPro" id="IPR027417">
    <property type="entry name" value="P-loop_NTPase"/>
</dbReference>
<proteinExistence type="inferred from homology"/>
<dbReference type="STRING" id="568816.Acin_0177"/>
<dbReference type="Proteomes" id="UP000007093">
    <property type="component" value="Chromosome"/>
</dbReference>
<dbReference type="InterPro" id="IPR003593">
    <property type="entry name" value="AAA+_ATPase"/>
</dbReference>
<dbReference type="PROSITE" id="PS00211">
    <property type="entry name" value="ABC_TRANSPORTER_1"/>
    <property type="match status" value="1"/>
</dbReference>
<dbReference type="InterPro" id="IPR050095">
    <property type="entry name" value="ECF_ABC_transporter_ATP-bd"/>
</dbReference>
<evidence type="ECO:0000313" key="10">
    <source>
        <dbReference type="EMBL" id="AEQ21425.1"/>
    </source>
</evidence>
<dbReference type="InParanoid" id="G4Q787"/>
<dbReference type="HOGENOM" id="CLU_000604_1_22_9"/>
<keyword evidence="8" id="KW-0472">Membrane</keyword>
<evidence type="ECO:0000313" key="11">
    <source>
        <dbReference type="Proteomes" id="UP000007093"/>
    </source>
</evidence>
<dbReference type="eggNOG" id="COG1122">
    <property type="taxonomic scope" value="Bacteria"/>
</dbReference>
<dbReference type="AlphaFoldDB" id="G4Q787"/>
<dbReference type="EMBL" id="CP003058">
    <property type="protein sequence ID" value="AEQ21425.1"/>
    <property type="molecule type" value="Genomic_DNA"/>
</dbReference>
<evidence type="ECO:0000256" key="6">
    <source>
        <dbReference type="ARBA" id="ARBA00022840"/>
    </source>
</evidence>
<keyword evidence="7" id="KW-1278">Translocase</keyword>